<feature type="domain" description="Thiamine pyrophosphate enzyme central" evidence="4">
    <location>
        <begin position="191"/>
        <end position="318"/>
    </location>
</feature>
<dbReference type="NCBIfam" id="NF006122">
    <property type="entry name" value="PRK08266.1"/>
    <property type="match status" value="1"/>
</dbReference>
<evidence type="ECO:0008006" key="9">
    <source>
        <dbReference type="Google" id="ProtNLM"/>
    </source>
</evidence>
<gene>
    <name evidence="7" type="ORF">FH608_028420</name>
</gene>
<dbReference type="InterPro" id="IPR000399">
    <property type="entry name" value="TPP-bd_CS"/>
</dbReference>
<keyword evidence="2 3" id="KW-0786">Thiamine pyrophosphate</keyword>
<dbReference type="CDD" id="cd00568">
    <property type="entry name" value="TPP_enzymes"/>
    <property type="match status" value="1"/>
</dbReference>
<dbReference type="Gene3D" id="3.40.50.1220">
    <property type="entry name" value="TPP-binding domain"/>
    <property type="match status" value="1"/>
</dbReference>
<sequence>MTGGEALARSLAANGVSQIFGIPGVQLDHAADALYHAGDDIAFTCVRNEQAATYMADGYARSTGRPGVAMVVPGPGMLNGLAGLATGYACSSPLLYVCGQIDSGAIGRGLGALHEIPDQSGILRTLTKWSGMAKRPEDIPGLVHRAFAELRSGRPRPVGLEIPPDVLAARADVQIPGAAPAAPAVPDQKPIDAVAEMLRGSRRPVIYAGGGVIAAGASEELRELAEILHAPVVMSENGRGAISARHRLAFDALAFRRLREDADVVLAVGTRFVTAFGGQVNTARARLVLINAEAADLGEPRAPELGVHADARLALAALAEELRGADRESRVAEFDAVRAWLEEQYADIAPQRAYLKAIRSTLPDDGVLVSELTQIGYAGNVCFPVYRPRTYLTPGYQGTLGYGFATALGAKTAAPERPVVSVTGDGGFSWTLQELSTAKKYGLATVTVVFNDGYFGNVRRIQKNRFGARYFASDLVNPDYAKLADAFGIAAARASGPEELEAVLKEALTANEPVLVDAPVGEFPGPWHLIHEGVPRPAPLETS</sequence>
<dbReference type="InterPro" id="IPR012000">
    <property type="entry name" value="Thiamin_PyroP_enz_cen_dom"/>
</dbReference>
<evidence type="ECO:0000259" key="5">
    <source>
        <dbReference type="Pfam" id="PF02775"/>
    </source>
</evidence>
<dbReference type="InterPro" id="IPR045229">
    <property type="entry name" value="TPP_enz"/>
</dbReference>
<dbReference type="Pfam" id="PF00205">
    <property type="entry name" value="TPP_enzyme_M"/>
    <property type="match status" value="1"/>
</dbReference>
<dbReference type="GO" id="GO:0009099">
    <property type="term" value="P:L-valine biosynthetic process"/>
    <property type="evidence" value="ECO:0007669"/>
    <property type="project" value="TreeGrafter"/>
</dbReference>
<dbReference type="PROSITE" id="PS00187">
    <property type="entry name" value="TPP_ENZYMES"/>
    <property type="match status" value="1"/>
</dbReference>
<accession>A0A5C4W752</accession>
<dbReference type="PANTHER" id="PTHR18968">
    <property type="entry name" value="THIAMINE PYROPHOSPHATE ENZYMES"/>
    <property type="match status" value="1"/>
</dbReference>
<dbReference type="SUPFAM" id="SSF52518">
    <property type="entry name" value="Thiamin diphosphate-binding fold (THDP-binding)"/>
    <property type="match status" value="2"/>
</dbReference>
<dbReference type="GO" id="GO:0050660">
    <property type="term" value="F:flavin adenine dinucleotide binding"/>
    <property type="evidence" value="ECO:0007669"/>
    <property type="project" value="TreeGrafter"/>
</dbReference>
<dbReference type="CDD" id="cd07035">
    <property type="entry name" value="TPP_PYR_POX_like"/>
    <property type="match status" value="1"/>
</dbReference>
<dbReference type="GO" id="GO:0009097">
    <property type="term" value="P:isoleucine biosynthetic process"/>
    <property type="evidence" value="ECO:0007669"/>
    <property type="project" value="TreeGrafter"/>
</dbReference>
<dbReference type="SUPFAM" id="SSF52467">
    <property type="entry name" value="DHS-like NAD/FAD-binding domain"/>
    <property type="match status" value="1"/>
</dbReference>
<reference evidence="7 8" key="1">
    <citation type="submission" date="2019-10" db="EMBL/GenBank/DDBJ databases">
        <title>Nonomuraea sp. nov., isolated from Phyllanthus amarus.</title>
        <authorList>
            <person name="Klykleung N."/>
            <person name="Tanasupawat S."/>
        </authorList>
    </citation>
    <scope>NUCLEOTIDE SEQUENCE [LARGE SCALE GENOMIC DNA]</scope>
    <source>
        <strain evidence="7 8">PA1-10</strain>
    </source>
</reference>
<name>A0A5C4W752_9ACTN</name>
<feature type="domain" description="Thiamine pyrophosphate enzyme N-terminal TPP-binding" evidence="6">
    <location>
        <begin position="1"/>
        <end position="121"/>
    </location>
</feature>
<dbReference type="OrthoDB" id="4494979at2"/>
<dbReference type="EMBL" id="VDLX02000011">
    <property type="protein sequence ID" value="KAB8192054.1"/>
    <property type="molecule type" value="Genomic_DNA"/>
</dbReference>
<comment type="caution">
    <text evidence="7">The sequence shown here is derived from an EMBL/GenBank/DDBJ whole genome shotgun (WGS) entry which is preliminary data.</text>
</comment>
<evidence type="ECO:0000313" key="8">
    <source>
        <dbReference type="Proteomes" id="UP000312512"/>
    </source>
</evidence>
<comment type="similarity">
    <text evidence="1 3">Belongs to the TPP enzyme family.</text>
</comment>
<evidence type="ECO:0000259" key="6">
    <source>
        <dbReference type="Pfam" id="PF02776"/>
    </source>
</evidence>
<dbReference type="InterPro" id="IPR029035">
    <property type="entry name" value="DHS-like_NAD/FAD-binding_dom"/>
</dbReference>
<evidence type="ECO:0000256" key="2">
    <source>
        <dbReference type="ARBA" id="ARBA00023052"/>
    </source>
</evidence>
<proteinExistence type="inferred from homology"/>
<evidence type="ECO:0000256" key="3">
    <source>
        <dbReference type="RuleBase" id="RU362132"/>
    </source>
</evidence>
<dbReference type="InterPro" id="IPR029061">
    <property type="entry name" value="THDP-binding"/>
</dbReference>
<organism evidence="7 8">
    <name type="scientific">Nonomuraea phyllanthi</name>
    <dbReference type="NCBI Taxonomy" id="2219224"/>
    <lineage>
        <taxon>Bacteria</taxon>
        <taxon>Bacillati</taxon>
        <taxon>Actinomycetota</taxon>
        <taxon>Actinomycetes</taxon>
        <taxon>Streptosporangiales</taxon>
        <taxon>Streptosporangiaceae</taxon>
        <taxon>Nonomuraea</taxon>
    </lineage>
</organism>
<dbReference type="GO" id="GO:0005948">
    <property type="term" value="C:acetolactate synthase complex"/>
    <property type="evidence" value="ECO:0007669"/>
    <property type="project" value="TreeGrafter"/>
</dbReference>
<dbReference type="GO" id="GO:0000287">
    <property type="term" value="F:magnesium ion binding"/>
    <property type="evidence" value="ECO:0007669"/>
    <property type="project" value="InterPro"/>
</dbReference>
<dbReference type="Gene3D" id="3.40.50.970">
    <property type="match status" value="2"/>
</dbReference>
<dbReference type="Proteomes" id="UP000312512">
    <property type="component" value="Unassembled WGS sequence"/>
</dbReference>
<evidence type="ECO:0000313" key="7">
    <source>
        <dbReference type="EMBL" id="KAB8192054.1"/>
    </source>
</evidence>
<dbReference type="Pfam" id="PF02775">
    <property type="entry name" value="TPP_enzyme_C"/>
    <property type="match status" value="1"/>
</dbReference>
<evidence type="ECO:0000259" key="4">
    <source>
        <dbReference type="Pfam" id="PF00205"/>
    </source>
</evidence>
<protein>
    <recommendedName>
        <fullName evidence="9">Thiamine pyrophosphate-binding protein</fullName>
    </recommendedName>
</protein>
<dbReference type="InterPro" id="IPR012001">
    <property type="entry name" value="Thiamin_PyroP_enz_TPP-bd_dom"/>
</dbReference>
<feature type="domain" description="Thiamine pyrophosphate enzyme TPP-binding" evidence="5">
    <location>
        <begin position="382"/>
        <end position="517"/>
    </location>
</feature>
<dbReference type="PANTHER" id="PTHR18968:SF167">
    <property type="entry name" value="ACETOLACTATE SYNTHASE LARGE SUBUNIT ILVB2-RELATED"/>
    <property type="match status" value="1"/>
</dbReference>
<dbReference type="InterPro" id="IPR011766">
    <property type="entry name" value="TPP_enzyme_TPP-bd"/>
</dbReference>
<keyword evidence="8" id="KW-1185">Reference proteome</keyword>
<dbReference type="GO" id="GO:0003984">
    <property type="term" value="F:acetolactate synthase activity"/>
    <property type="evidence" value="ECO:0007669"/>
    <property type="project" value="TreeGrafter"/>
</dbReference>
<dbReference type="Pfam" id="PF02776">
    <property type="entry name" value="TPP_enzyme_N"/>
    <property type="match status" value="1"/>
</dbReference>
<dbReference type="GO" id="GO:0030976">
    <property type="term" value="F:thiamine pyrophosphate binding"/>
    <property type="evidence" value="ECO:0007669"/>
    <property type="project" value="InterPro"/>
</dbReference>
<evidence type="ECO:0000256" key="1">
    <source>
        <dbReference type="ARBA" id="ARBA00007812"/>
    </source>
</evidence>
<dbReference type="AlphaFoldDB" id="A0A5C4W752"/>